<evidence type="ECO:0000313" key="2">
    <source>
        <dbReference type="EMBL" id="MBB5286337.1"/>
    </source>
</evidence>
<keyword evidence="3" id="KW-1185">Reference proteome</keyword>
<dbReference type="Proteomes" id="UP000557307">
    <property type="component" value="Unassembled WGS sequence"/>
</dbReference>
<feature type="transmembrane region" description="Helical" evidence="1">
    <location>
        <begin position="50"/>
        <end position="71"/>
    </location>
</feature>
<feature type="transmembrane region" description="Helical" evidence="1">
    <location>
        <begin position="12"/>
        <end position="30"/>
    </location>
</feature>
<gene>
    <name evidence="2" type="ORF">HNQ92_004497</name>
</gene>
<proteinExistence type="predicted"/>
<accession>A0A840TXN1</accession>
<reference evidence="2 3" key="1">
    <citation type="submission" date="2020-08" db="EMBL/GenBank/DDBJ databases">
        <title>Genomic Encyclopedia of Type Strains, Phase IV (KMG-IV): sequencing the most valuable type-strain genomes for metagenomic binning, comparative biology and taxonomic classification.</title>
        <authorList>
            <person name="Goeker M."/>
        </authorList>
    </citation>
    <scope>NUCLEOTIDE SEQUENCE [LARGE SCALE GENOMIC DNA]</scope>
    <source>
        <strain evidence="2 3">DSM 105074</strain>
    </source>
</reference>
<dbReference type="Pfam" id="PF08570">
    <property type="entry name" value="DUF1761"/>
    <property type="match status" value="1"/>
</dbReference>
<sequence>MKTLTISHRAVLLCIILGQVIPALWYTLFSEPWMATSGISLADVEANPSPVPYMVSILTTAAVAYTLAWLFTKIPVTSAGQGAATGLWLGTVFVLLETLVKDMFSFRELTLSLINGGVSVVVYTVIGLILGAWRKYVYV</sequence>
<evidence type="ECO:0000256" key="1">
    <source>
        <dbReference type="SAM" id="Phobius"/>
    </source>
</evidence>
<evidence type="ECO:0000313" key="3">
    <source>
        <dbReference type="Proteomes" id="UP000557307"/>
    </source>
</evidence>
<evidence type="ECO:0008006" key="4">
    <source>
        <dbReference type="Google" id="ProtNLM"/>
    </source>
</evidence>
<dbReference type="InterPro" id="IPR013879">
    <property type="entry name" value="DUF1761"/>
</dbReference>
<keyword evidence="1" id="KW-1133">Transmembrane helix</keyword>
<dbReference type="AlphaFoldDB" id="A0A840TXN1"/>
<comment type="caution">
    <text evidence="2">The sequence shown here is derived from an EMBL/GenBank/DDBJ whole genome shotgun (WGS) entry which is preliminary data.</text>
</comment>
<name>A0A840TXN1_9BACT</name>
<feature type="transmembrane region" description="Helical" evidence="1">
    <location>
        <begin position="112"/>
        <end position="133"/>
    </location>
</feature>
<dbReference type="EMBL" id="JACHGF010000009">
    <property type="protein sequence ID" value="MBB5286337.1"/>
    <property type="molecule type" value="Genomic_DNA"/>
</dbReference>
<feature type="transmembrane region" description="Helical" evidence="1">
    <location>
        <begin position="83"/>
        <end position="100"/>
    </location>
</feature>
<protein>
    <recommendedName>
        <fullName evidence="4">DUF1761 domain-containing protein</fullName>
    </recommendedName>
</protein>
<keyword evidence="1" id="KW-0812">Transmembrane</keyword>
<organism evidence="2 3">
    <name type="scientific">Rhabdobacter roseus</name>
    <dbReference type="NCBI Taxonomy" id="1655419"/>
    <lineage>
        <taxon>Bacteria</taxon>
        <taxon>Pseudomonadati</taxon>
        <taxon>Bacteroidota</taxon>
        <taxon>Cytophagia</taxon>
        <taxon>Cytophagales</taxon>
        <taxon>Cytophagaceae</taxon>
        <taxon>Rhabdobacter</taxon>
    </lineage>
</organism>
<keyword evidence="1" id="KW-0472">Membrane</keyword>
<dbReference type="RefSeq" id="WP_184177382.1">
    <property type="nucleotide sequence ID" value="NZ_JACHGF010000009.1"/>
</dbReference>